<name>A0A645IA33_9ZZZZ</name>
<evidence type="ECO:0000313" key="1">
    <source>
        <dbReference type="EMBL" id="MPN47289.1"/>
    </source>
</evidence>
<reference evidence="1" key="1">
    <citation type="submission" date="2019-08" db="EMBL/GenBank/DDBJ databases">
        <authorList>
            <person name="Kucharzyk K."/>
            <person name="Murdoch R.W."/>
            <person name="Higgins S."/>
            <person name="Loffler F."/>
        </authorList>
    </citation>
    <scope>NUCLEOTIDE SEQUENCE</scope>
</reference>
<gene>
    <name evidence="1" type="ORF">SDC9_194891</name>
</gene>
<dbReference type="EMBL" id="VSSQ01108681">
    <property type="protein sequence ID" value="MPN47289.1"/>
    <property type="molecule type" value="Genomic_DNA"/>
</dbReference>
<proteinExistence type="predicted"/>
<comment type="caution">
    <text evidence="1">The sequence shown here is derived from an EMBL/GenBank/DDBJ whole genome shotgun (WGS) entry which is preliminary data.</text>
</comment>
<accession>A0A645IA33</accession>
<organism evidence="1">
    <name type="scientific">bioreactor metagenome</name>
    <dbReference type="NCBI Taxonomy" id="1076179"/>
    <lineage>
        <taxon>unclassified sequences</taxon>
        <taxon>metagenomes</taxon>
        <taxon>ecological metagenomes</taxon>
    </lineage>
</organism>
<sequence length="129" mass="13566">MSGAVAAGTLRVRDASCFQTVAAISLDDKTIAESGSVLVIQLTNLSNTGLLFGNETKKLVTKTGKLPLLIFKGSATVELASSRTYKVTALTSDGAPYGPVEGSYKDGVFRFKADTTLFPGGVMAYHLTR</sequence>
<dbReference type="AlphaFoldDB" id="A0A645IA33"/>
<protein>
    <submittedName>
        <fullName evidence="1">Uncharacterized protein</fullName>
    </submittedName>
</protein>